<dbReference type="Pfam" id="PF03544">
    <property type="entry name" value="TonB_C"/>
    <property type="match status" value="1"/>
</dbReference>
<keyword evidence="10" id="KW-0732">Signal</keyword>
<keyword evidence="6" id="KW-0812">Transmembrane</keyword>
<comment type="subcellular location">
    <subcellularLocation>
        <location evidence="1">Cell inner membrane</location>
        <topology evidence="1">Single-pass membrane protein</topology>
        <orientation evidence="1">Periplasmic side</orientation>
    </subcellularLocation>
</comment>
<dbReference type="EMBL" id="AP014940">
    <property type="protein sequence ID" value="BAV98300.1"/>
    <property type="molecule type" value="Genomic_DNA"/>
</dbReference>
<dbReference type="GO" id="GO:0031992">
    <property type="term" value="F:energy transducer activity"/>
    <property type="evidence" value="ECO:0007669"/>
    <property type="project" value="TreeGrafter"/>
</dbReference>
<evidence type="ECO:0000256" key="3">
    <source>
        <dbReference type="ARBA" id="ARBA00022448"/>
    </source>
</evidence>
<dbReference type="PANTHER" id="PTHR33446:SF2">
    <property type="entry name" value="PROTEIN TONB"/>
    <property type="match status" value="1"/>
</dbReference>
<dbReference type="AlphaFoldDB" id="A0AAU9ASX0"/>
<evidence type="ECO:0000256" key="4">
    <source>
        <dbReference type="ARBA" id="ARBA00022475"/>
    </source>
</evidence>
<name>A0AAU9ASX0_LYSEN</name>
<dbReference type="Proteomes" id="UP000218824">
    <property type="component" value="Chromosome"/>
</dbReference>
<keyword evidence="9" id="KW-0472">Membrane</keyword>
<sequence>MRNGTLAIRANAGWLPLLCLCFAATAAAQDKARAGDAGADAQEREPVVQVELVEPPEPGSVPGPGAPQPPIEVQRPTGFRAIAPPEFPGGEASLRAYLRDNLQYPSQARKAQTQGVVVVRFDVDVDGTLKNINLLRDIGGGCGAEAERLVRNMPPWRPAQDSGTPVKQEYTLRIDFELAQWLQDRKARK</sequence>
<organism evidence="12 13">
    <name type="scientific">Lysobacter enzymogenes</name>
    <dbReference type="NCBI Taxonomy" id="69"/>
    <lineage>
        <taxon>Bacteria</taxon>
        <taxon>Pseudomonadati</taxon>
        <taxon>Pseudomonadota</taxon>
        <taxon>Gammaproteobacteria</taxon>
        <taxon>Lysobacterales</taxon>
        <taxon>Lysobacteraceae</taxon>
        <taxon>Lysobacter</taxon>
    </lineage>
</organism>
<dbReference type="Gene3D" id="3.30.1150.10">
    <property type="match status" value="1"/>
</dbReference>
<evidence type="ECO:0000256" key="9">
    <source>
        <dbReference type="ARBA" id="ARBA00023136"/>
    </source>
</evidence>
<feature type="chain" id="PRO_5043930622" evidence="10">
    <location>
        <begin position="29"/>
        <end position="189"/>
    </location>
</feature>
<keyword evidence="3" id="KW-0813">Transport</keyword>
<keyword evidence="7" id="KW-0653">Protein transport</keyword>
<evidence type="ECO:0000313" key="13">
    <source>
        <dbReference type="Proteomes" id="UP000218824"/>
    </source>
</evidence>
<keyword evidence="5" id="KW-0997">Cell inner membrane</keyword>
<evidence type="ECO:0000256" key="1">
    <source>
        <dbReference type="ARBA" id="ARBA00004383"/>
    </source>
</evidence>
<dbReference type="KEGG" id="lem:LEN_2813"/>
<evidence type="ECO:0000313" key="12">
    <source>
        <dbReference type="EMBL" id="BAV98300.1"/>
    </source>
</evidence>
<dbReference type="SUPFAM" id="SSF74653">
    <property type="entry name" value="TolA/TonB C-terminal domain"/>
    <property type="match status" value="1"/>
</dbReference>
<gene>
    <name evidence="12" type="ORF">LEN_2813</name>
</gene>
<keyword evidence="8" id="KW-1133">Transmembrane helix</keyword>
<dbReference type="PROSITE" id="PS52015">
    <property type="entry name" value="TONB_CTD"/>
    <property type="match status" value="1"/>
</dbReference>
<dbReference type="GO" id="GO:0098797">
    <property type="term" value="C:plasma membrane protein complex"/>
    <property type="evidence" value="ECO:0007669"/>
    <property type="project" value="TreeGrafter"/>
</dbReference>
<dbReference type="GeneID" id="83064651"/>
<evidence type="ECO:0000256" key="10">
    <source>
        <dbReference type="SAM" id="SignalP"/>
    </source>
</evidence>
<evidence type="ECO:0000256" key="5">
    <source>
        <dbReference type="ARBA" id="ARBA00022519"/>
    </source>
</evidence>
<dbReference type="GO" id="GO:0015031">
    <property type="term" value="P:protein transport"/>
    <property type="evidence" value="ECO:0007669"/>
    <property type="project" value="UniProtKB-KW"/>
</dbReference>
<proteinExistence type="inferred from homology"/>
<dbReference type="NCBIfam" id="TIGR01352">
    <property type="entry name" value="tonB_Cterm"/>
    <property type="match status" value="1"/>
</dbReference>
<evidence type="ECO:0000256" key="6">
    <source>
        <dbReference type="ARBA" id="ARBA00022692"/>
    </source>
</evidence>
<dbReference type="GO" id="GO:0055085">
    <property type="term" value="P:transmembrane transport"/>
    <property type="evidence" value="ECO:0007669"/>
    <property type="project" value="InterPro"/>
</dbReference>
<evidence type="ECO:0000256" key="2">
    <source>
        <dbReference type="ARBA" id="ARBA00006555"/>
    </source>
</evidence>
<dbReference type="InterPro" id="IPR051045">
    <property type="entry name" value="TonB-dependent_transducer"/>
</dbReference>
<dbReference type="PANTHER" id="PTHR33446">
    <property type="entry name" value="PROTEIN TONB-RELATED"/>
    <property type="match status" value="1"/>
</dbReference>
<keyword evidence="4" id="KW-1003">Cell membrane</keyword>
<evidence type="ECO:0000256" key="8">
    <source>
        <dbReference type="ARBA" id="ARBA00022989"/>
    </source>
</evidence>
<dbReference type="InterPro" id="IPR006260">
    <property type="entry name" value="TonB/TolA_C"/>
</dbReference>
<comment type="similarity">
    <text evidence="2">Belongs to the TonB family.</text>
</comment>
<feature type="signal peptide" evidence="10">
    <location>
        <begin position="1"/>
        <end position="28"/>
    </location>
</feature>
<evidence type="ECO:0000259" key="11">
    <source>
        <dbReference type="PROSITE" id="PS52015"/>
    </source>
</evidence>
<dbReference type="RefSeq" id="WP_096378793.1">
    <property type="nucleotide sequence ID" value="NZ_AP014940.1"/>
</dbReference>
<protein>
    <submittedName>
        <fullName evidence="12">TonB family protein</fullName>
    </submittedName>
</protein>
<evidence type="ECO:0000256" key="7">
    <source>
        <dbReference type="ARBA" id="ARBA00022927"/>
    </source>
</evidence>
<feature type="domain" description="TonB C-terminal" evidence="11">
    <location>
        <begin position="89"/>
        <end position="185"/>
    </location>
</feature>
<dbReference type="InterPro" id="IPR037682">
    <property type="entry name" value="TonB_C"/>
</dbReference>
<accession>A0AAU9ASX0</accession>
<reference evidence="12 13" key="1">
    <citation type="journal article" date="2017" name="DNA Res.">
        <title>Complete genome sequence and expression profile of the commercial lytic enzyme producer Lysobacter enzymogenes M497-1.</title>
        <authorList>
            <person name="Takami H."/>
            <person name="Toyoda A."/>
            <person name="Uchiyama I."/>
            <person name="Itoh T."/>
            <person name="Takaki Y."/>
            <person name="Arai W."/>
            <person name="Nishi S."/>
            <person name="Kawai M."/>
            <person name="Shinya K."/>
            <person name="Ikeda H."/>
        </authorList>
    </citation>
    <scope>NUCLEOTIDE SEQUENCE [LARGE SCALE GENOMIC DNA]</scope>
    <source>
        <strain evidence="12 13">M497-1</strain>
    </source>
</reference>